<proteinExistence type="predicted"/>
<sequence length="136" mass="15490">MICEASATPFKTCSKVRNLERAKSYGYHRDIAVQSLQSVFEILNYAVLSGSGLRCEACNNLYKCSLPQAFQTIELSLQTLHVSGDVFVGRRDTHNHRWNNRFDAFRGAYAPTDHIGVIQKRAFVAATNRYLIQKRF</sequence>
<reference evidence="2" key="1">
    <citation type="submission" date="2022-11" db="UniProtKB">
        <authorList>
            <consortium name="WormBaseParasite"/>
        </authorList>
    </citation>
    <scope>IDENTIFICATION</scope>
</reference>
<dbReference type="AlphaFoldDB" id="A0A915IMK7"/>
<evidence type="ECO:0000313" key="2">
    <source>
        <dbReference type="WBParaSite" id="nRc.2.0.1.t15407-RA"/>
    </source>
</evidence>
<protein>
    <submittedName>
        <fullName evidence="2">Uncharacterized protein</fullName>
    </submittedName>
</protein>
<accession>A0A915IMK7</accession>
<evidence type="ECO:0000313" key="1">
    <source>
        <dbReference type="Proteomes" id="UP000887565"/>
    </source>
</evidence>
<name>A0A915IMK7_ROMCU</name>
<keyword evidence="1" id="KW-1185">Reference proteome</keyword>
<dbReference type="WBParaSite" id="nRc.2.0.1.t15407-RA">
    <property type="protein sequence ID" value="nRc.2.0.1.t15407-RA"/>
    <property type="gene ID" value="nRc.2.0.1.g15407"/>
</dbReference>
<organism evidence="1 2">
    <name type="scientific">Romanomermis culicivorax</name>
    <name type="common">Nematode worm</name>
    <dbReference type="NCBI Taxonomy" id="13658"/>
    <lineage>
        <taxon>Eukaryota</taxon>
        <taxon>Metazoa</taxon>
        <taxon>Ecdysozoa</taxon>
        <taxon>Nematoda</taxon>
        <taxon>Enoplea</taxon>
        <taxon>Dorylaimia</taxon>
        <taxon>Mermithida</taxon>
        <taxon>Mermithoidea</taxon>
        <taxon>Mermithidae</taxon>
        <taxon>Romanomermis</taxon>
    </lineage>
</organism>
<dbReference type="Proteomes" id="UP000887565">
    <property type="component" value="Unplaced"/>
</dbReference>